<feature type="region of interest" description="Disordered" evidence="1">
    <location>
        <begin position="1"/>
        <end position="21"/>
    </location>
</feature>
<proteinExistence type="predicted"/>
<name>A0A8T2WIS7_POPDE</name>
<dbReference type="Proteomes" id="UP000807159">
    <property type="component" value="Chromosome 19"/>
</dbReference>
<reference evidence="2" key="1">
    <citation type="journal article" date="2021" name="J. Hered.">
        <title>Genome Assembly of Salicaceae Populus deltoides (Eastern Cottonwood) I-69 Based on Nanopore Sequencing and Hi-C Technologies.</title>
        <authorList>
            <person name="Bai S."/>
            <person name="Wu H."/>
            <person name="Zhang J."/>
            <person name="Pan Z."/>
            <person name="Zhao W."/>
            <person name="Li Z."/>
            <person name="Tong C."/>
        </authorList>
    </citation>
    <scope>NUCLEOTIDE SEQUENCE</scope>
    <source>
        <tissue evidence="2">Leaf</tissue>
    </source>
</reference>
<organism evidence="2 3">
    <name type="scientific">Populus deltoides</name>
    <name type="common">Eastern poplar</name>
    <name type="synonym">Eastern cottonwood</name>
    <dbReference type="NCBI Taxonomy" id="3696"/>
    <lineage>
        <taxon>Eukaryota</taxon>
        <taxon>Viridiplantae</taxon>
        <taxon>Streptophyta</taxon>
        <taxon>Embryophyta</taxon>
        <taxon>Tracheophyta</taxon>
        <taxon>Spermatophyta</taxon>
        <taxon>Magnoliopsida</taxon>
        <taxon>eudicotyledons</taxon>
        <taxon>Gunneridae</taxon>
        <taxon>Pentapetalae</taxon>
        <taxon>rosids</taxon>
        <taxon>fabids</taxon>
        <taxon>Malpighiales</taxon>
        <taxon>Salicaceae</taxon>
        <taxon>Saliceae</taxon>
        <taxon>Populus</taxon>
    </lineage>
</organism>
<dbReference type="AlphaFoldDB" id="A0A8T2WIS7"/>
<gene>
    <name evidence="2" type="ORF">H0E87_031264</name>
</gene>
<comment type="caution">
    <text evidence="2">The sequence shown here is derived from an EMBL/GenBank/DDBJ whole genome shotgun (WGS) entry which is preliminary data.</text>
</comment>
<evidence type="ECO:0000256" key="1">
    <source>
        <dbReference type="SAM" id="MobiDB-lite"/>
    </source>
</evidence>
<accession>A0A8T2WIS7</accession>
<sequence>MCGGNKRLKSTESSINVNDSGISTCPQEQNIKIENMGGGIGRVHREVQVVEPGVEEERISSQAIARNDEVSSNSEDDLQVTGLQIQTARPNASNPGLDTPLQSQLRGLNTQQVRSITELSSSFPPYDCAINYQF</sequence>
<evidence type="ECO:0000313" key="2">
    <source>
        <dbReference type="EMBL" id="KAH8481229.1"/>
    </source>
</evidence>
<feature type="compositionally biased region" description="Polar residues" evidence="1">
    <location>
        <begin position="11"/>
        <end position="21"/>
    </location>
</feature>
<protein>
    <submittedName>
        <fullName evidence="2">Uncharacterized protein</fullName>
    </submittedName>
</protein>
<evidence type="ECO:0000313" key="3">
    <source>
        <dbReference type="Proteomes" id="UP000807159"/>
    </source>
</evidence>
<keyword evidence="3" id="KW-1185">Reference proteome</keyword>
<dbReference type="EMBL" id="JACEGQ020000019">
    <property type="protein sequence ID" value="KAH8481229.1"/>
    <property type="molecule type" value="Genomic_DNA"/>
</dbReference>